<dbReference type="Pfam" id="PF04402">
    <property type="entry name" value="SIMPL"/>
    <property type="match status" value="1"/>
</dbReference>
<evidence type="ECO:0000313" key="2">
    <source>
        <dbReference type="EMBL" id="SPH24927.1"/>
    </source>
</evidence>
<dbReference type="PANTHER" id="PTHR34387:SF1">
    <property type="entry name" value="PERIPLASMIC IMMUNOGENIC PROTEIN"/>
    <property type="match status" value="1"/>
</dbReference>
<dbReference type="OrthoDB" id="9813144at2"/>
<dbReference type="RefSeq" id="WP_108854977.1">
    <property type="nucleotide sequence ID" value="NZ_OMOQ01000006.1"/>
</dbReference>
<dbReference type="InterPro" id="IPR007497">
    <property type="entry name" value="SIMPL/DUF541"/>
</dbReference>
<feature type="chain" id="PRO_5015352665" evidence="1">
    <location>
        <begin position="23"/>
        <end position="233"/>
    </location>
</feature>
<dbReference type="Proteomes" id="UP000244924">
    <property type="component" value="Unassembled WGS sequence"/>
</dbReference>
<dbReference type="GO" id="GO:0006974">
    <property type="term" value="P:DNA damage response"/>
    <property type="evidence" value="ECO:0007669"/>
    <property type="project" value="TreeGrafter"/>
</dbReference>
<dbReference type="EMBL" id="OMOQ01000006">
    <property type="protein sequence ID" value="SPH24927.1"/>
    <property type="molecule type" value="Genomic_DNA"/>
</dbReference>
<accession>A0A2R8BNA2</accession>
<name>A0A2R8BNA2_9RHOB</name>
<dbReference type="Gene3D" id="3.30.110.170">
    <property type="entry name" value="Protein of unknown function (DUF541), domain 1"/>
    <property type="match status" value="1"/>
</dbReference>
<evidence type="ECO:0000256" key="1">
    <source>
        <dbReference type="SAM" id="SignalP"/>
    </source>
</evidence>
<dbReference type="PANTHER" id="PTHR34387">
    <property type="entry name" value="SLR1258 PROTEIN"/>
    <property type="match status" value="1"/>
</dbReference>
<gene>
    <name evidence="2" type="ORF">DEA8626_03960</name>
</gene>
<dbReference type="InterPro" id="IPR052022">
    <property type="entry name" value="26kDa_periplasmic_antigen"/>
</dbReference>
<keyword evidence="1" id="KW-0732">Signal</keyword>
<proteinExistence type="predicted"/>
<organism evidence="2 3">
    <name type="scientific">Albidovulum aquaemixtae</name>
    <dbReference type="NCBI Taxonomy" id="1542388"/>
    <lineage>
        <taxon>Bacteria</taxon>
        <taxon>Pseudomonadati</taxon>
        <taxon>Pseudomonadota</taxon>
        <taxon>Alphaproteobacteria</taxon>
        <taxon>Rhodobacterales</taxon>
        <taxon>Paracoccaceae</taxon>
        <taxon>Albidovulum</taxon>
    </lineage>
</organism>
<evidence type="ECO:0000313" key="3">
    <source>
        <dbReference type="Proteomes" id="UP000244924"/>
    </source>
</evidence>
<protein>
    <submittedName>
        <fullName evidence="2">26 kDa periplasmic immunogenic protein</fullName>
    </submittedName>
</protein>
<sequence>MRFANLAAIAVLLLALQGTAVAQEPPATITVTGEGRVEAAPDMATISLGVTTEAETASAAMTENSDAVAAVLTRLAETGIDDRDIQTSGLSLGPRYNYRSSDGEAPEITGYTVSNMVTVRLRALDTLGGILDRVVSDGANTLNGLAFGLQDDRDAMDEARRGAVAEAARKAALYADAAGVTLGPILSIHEGGAMMPQPKMMAEASFARDGGVPVAGGELSIGADVTIVYAIAQ</sequence>
<dbReference type="Gene3D" id="3.30.70.2970">
    <property type="entry name" value="Protein of unknown function (DUF541), domain 2"/>
    <property type="match status" value="1"/>
</dbReference>
<keyword evidence="3" id="KW-1185">Reference proteome</keyword>
<feature type="signal peptide" evidence="1">
    <location>
        <begin position="1"/>
        <end position="22"/>
    </location>
</feature>
<reference evidence="2 3" key="1">
    <citation type="submission" date="2018-03" db="EMBL/GenBank/DDBJ databases">
        <authorList>
            <person name="Keele B.F."/>
        </authorList>
    </citation>
    <scope>NUCLEOTIDE SEQUENCE [LARGE SCALE GENOMIC DNA]</scope>
    <source>
        <strain evidence="2 3">CECT 8626</strain>
    </source>
</reference>
<dbReference type="AlphaFoldDB" id="A0A2R8BNA2"/>